<keyword evidence="1" id="KW-0812">Transmembrane</keyword>
<gene>
    <name evidence="2" type="ORF">MNBD_ALPHA11-997</name>
</gene>
<evidence type="ECO:0000256" key="1">
    <source>
        <dbReference type="SAM" id="Phobius"/>
    </source>
</evidence>
<keyword evidence="1" id="KW-0472">Membrane</keyword>
<feature type="transmembrane region" description="Helical" evidence="1">
    <location>
        <begin position="18"/>
        <end position="40"/>
    </location>
</feature>
<dbReference type="EMBL" id="UOEQ01000488">
    <property type="protein sequence ID" value="VAW23810.1"/>
    <property type="molecule type" value="Genomic_DNA"/>
</dbReference>
<reference evidence="2" key="1">
    <citation type="submission" date="2018-06" db="EMBL/GenBank/DDBJ databases">
        <authorList>
            <person name="Zhirakovskaya E."/>
        </authorList>
    </citation>
    <scope>NUCLEOTIDE SEQUENCE</scope>
</reference>
<proteinExistence type="predicted"/>
<dbReference type="AlphaFoldDB" id="A0A3B0U4A5"/>
<keyword evidence="1" id="KW-1133">Transmembrane helix</keyword>
<evidence type="ECO:0008006" key="3">
    <source>
        <dbReference type="Google" id="ProtNLM"/>
    </source>
</evidence>
<protein>
    <recommendedName>
        <fullName evidence="3">OmpA-like domain-containing protein</fullName>
    </recommendedName>
</protein>
<sequence length="246" mass="27320">MARRAEEEENHWPGFVDALSTIVMVVTFLLIILGIVIFVISLQINDPVDQEDERTSGIQIAELEQELAEVTEVVTQQTEVIEEREQEILELTESAAQTSVVDAGSSAQVQALTPIEEVEIVVTRVDENVATSTLRSEIETAQAVMTVLFEDNAVEMDEVSNEKATEFLEENDVIASEQKIRAISYYDGDSLSVSQAKRIAYYRLLSVRNALLSSGVDGERINISVRPGSDQGESKQNINRVKVFLQ</sequence>
<name>A0A3B0U4A5_9ZZZZ</name>
<accession>A0A3B0U4A5</accession>
<evidence type="ECO:0000313" key="2">
    <source>
        <dbReference type="EMBL" id="VAW23810.1"/>
    </source>
</evidence>
<organism evidence="2">
    <name type="scientific">hydrothermal vent metagenome</name>
    <dbReference type="NCBI Taxonomy" id="652676"/>
    <lineage>
        <taxon>unclassified sequences</taxon>
        <taxon>metagenomes</taxon>
        <taxon>ecological metagenomes</taxon>
    </lineage>
</organism>